<organism evidence="2 3">
    <name type="scientific">Actinomadura violacea</name>
    <dbReference type="NCBI Taxonomy" id="2819934"/>
    <lineage>
        <taxon>Bacteria</taxon>
        <taxon>Bacillati</taxon>
        <taxon>Actinomycetota</taxon>
        <taxon>Actinomycetes</taxon>
        <taxon>Streptosporangiales</taxon>
        <taxon>Thermomonosporaceae</taxon>
        <taxon>Actinomadura</taxon>
    </lineage>
</organism>
<reference evidence="2 3" key="1">
    <citation type="submission" date="2021-03" db="EMBL/GenBank/DDBJ databases">
        <title>Actinomadura violae sp. nov., isolated from lichen in Thailand.</title>
        <authorList>
            <person name="Kanchanasin P."/>
            <person name="Saeng-In P."/>
            <person name="Phongsopitanun W."/>
            <person name="Yuki M."/>
            <person name="Kudo T."/>
            <person name="Ohkuma M."/>
            <person name="Tanasupawat S."/>
        </authorList>
    </citation>
    <scope>NUCLEOTIDE SEQUENCE [LARGE SCALE GENOMIC DNA]</scope>
    <source>
        <strain evidence="2 3">LCR2-06</strain>
    </source>
</reference>
<evidence type="ECO:0000313" key="3">
    <source>
        <dbReference type="Proteomes" id="UP000680206"/>
    </source>
</evidence>
<dbReference type="RefSeq" id="WP_208245184.1">
    <property type="nucleotide sequence ID" value="NZ_JAGEPF010000018.1"/>
</dbReference>
<feature type="region of interest" description="Disordered" evidence="1">
    <location>
        <begin position="1"/>
        <end position="21"/>
    </location>
</feature>
<protein>
    <submittedName>
        <fullName evidence="2">Uncharacterized protein</fullName>
    </submittedName>
</protein>
<evidence type="ECO:0000313" key="2">
    <source>
        <dbReference type="EMBL" id="MBO2461708.1"/>
    </source>
</evidence>
<feature type="compositionally biased region" description="Polar residues" evidence="1">
    <location>
        <begin position="51"/>
        <end position="60"/>
    </location>
</feature>
<name>A0ABS3RZH9_9ACTN</name>
<feature type="region of interest" description="Disordered" evidence="1">
    <location>
        <begin position="48"/>
        <end position="83"/>
    </location>
</feature>
<keyword evidence="3" id="KW-1185">Reference proteome</keyword>
<gene>
    <name evidence="2" type="ORF">J4709_29475</name>
</gene>
<comment type="caution">
    <text evidence="2">The sequence shown here is derived from an EMBL/GenBank/DDBJ whole genome shotgun (WGS) entry which is preliminary data.</text>
</comment>
<sequence>MAGVDALSGGEPGTCVHRTMNDPGLGPCVFRSYGPGRGVDLHFRPTARRLATTTHSTNTGIPVPLRARRAEDESRGVPAAKAH</sequence>
<dbReference type="EMBL" id="JAGEPF010000018">
    <property type="protein sequence ID" value="MBO2461708.1"/>
    <property type="molecule type" value="Genomic_DNA"/>
</dbReference>
<dbReference type="Proteomes" id="UP000680206">
    <property type="component" value="Unassembled WGS sequence"/>
</dbReference>
<proteinExistence type="predicted"/>
<evidence type="ECO:0000256" key="1">
    <source>
        <dbReference type="SAM" id="MobiDB-lite"/>
    </source>
</evidence>
<accession>A0ABS3RZH9</accession>